<protein>
    <submittedName>
        <fullName evidence="1">Uncharacterized protein</fullName>
    </submittedName>
</protein>
<keyword evidence="2" id="KW-1185">Reference proteome</keyword>
<dbReference type="RefSeq" id="WP_150040277.1">
    <property type="nucleotide sequence ID" value="NZ_OW485601.1"/>
</dbReference>
<evidence type="ECO:0000313" key="2">
    <source>
        <dbReference type="Proteomes" id="UP000325255"/>
    </source>
</evidence>
<dbReference type="Proteomes" id="UP000325255">
    <property type="component" value="Unassembled WGS sequence"/>
</dbReference>
<evidence type="ECO:0000313" key="1">
    <source>
        <dbReference type="EMBL" id="KAA5612744.1"/>
    </source>
</evidence>
<gene>
    <name evidence="1" type="ORF">F1189_08390</name>
</gene>
<proteinExistence type="predicted"/>
<dbReference type="EMBL" id="VWPK01000010">
    <property type="protein sequence ID" value="KAA5612744.1"/>
    <property type="molecule type" value="Genomic_DNA"/>
</dbReference>
<accession>A0A5M6IWN8</accession>
<dbReference type="AlphaFoldDB" id="A0A5M6IWN8"/>
<sequence length="775" mass="81003">MSTPASSTNTASRLGINLSWVNDWGDQQMTFVDVMRNARGFATTDSYWDPTNHPVPVGADGWPTTDFGVMFLTAPGDPAGRSLGATVPSMFGTYHLSFTGQATVTGPDCTVQNLQYNKATNTSTADVVLASTSNSLSLVFTNTKAAVKNIHLLRPGYPVGTTQVFTDAFLNALQPFSTLRFMDFLQTNDNPVTSWAGRTLPTNPVQSGPGGVAWEYVIQLANATGKDVWINIPEGVDLADTSQGNYVIQLAKLLKANLLPGIHVYVEYSNELWNGLFQQSTDNQNAAVSEVQSGADKNLNYDKVNNEYYWALRRDAHQTVRISQLFSQVYGATAMGSVIRPVLASQYVQPYLIEDSLAYINANFGAPKQYLYGIASAPYVSASNFQSVDGVISSLKSNIKEIDAGFSGKSYAGGVDYSVTSYKPIADYYGLKNLAYEGGPDFGYDNASNAIAEKALSDPRLNRLVQQELADWYGKNNDLLMYYELASGPGNYYGAYEDMALATPKSQALSTVSSTPLSGYTSGAGAVTALSATPANADLGTGATVTLQVTLSQPVWITGTPTLTLNDGGKASYAGGSGTRVLTFKHTIAAGQNASDLAVTATGLPSGATVTDAGGSTASLAKAVGAIPGHMIVDTARTRITIATGTGQTVDASSGNDVVTLADGNATLVFKGSNNVAFLGDGKGTLTATVNDGSTGLTAYVLDTGTYTFTGLATDTGAVVDLLGGLGGYTTAAEVVAALRSDGSGGTNLPLGGSGMIHFTGIEPAKLGAANFRIG</sequence>
<name>A0A5M6IWN8_9PROT</name>
<dbReference type="OrthoDB" id="7783360at2"/>
<reference evidence="1 2" key="1">
    <citation type="submission" date="2019-09" db="EMBL/GenBank/DDBJ databases">
        <title>Genome sequence of Rhodovastum atsumiense, a diverse member of the Acetobacteraceae family of non-sulfur purple photosynthetic bacteria.</title>
        <authorList>
            <person name="Meyer T."/>
            <person name="Kyndt J."/>
        </authorList>
    </citation>
    <scope>NUCLEOTIDE SEQUENCE [LARGE SCALE GENOMIC DNA]</scope>
    <source>
        <strain evidence="1 2">DSM 21279</strain>
    </source>
</reference>
<organism evidence="1 2">
    <name type="scientific">Rhodovastum atsumiense</name>
    <dbReference type="NCBI Taxonomy" id="504468"/>
    <lineage>
        <taxon>Bacteria</taxon>
        <taxon>Pseudomonadati</taxon>
        <taxon>Pseudomonadota</taxon>
        <taxon>Alphaproteobacteria</taxon>
        <taxon>Acetobacterales</taxon>
        <taxon>Acetobacteraceae</taxon>
        <taxon>Rhodovastum</taxon>
    </lineage>
</organism>
<comment type="caution">
    <text evidence="1">The sequence shown here is derived from an EMBL/GenBank/DDBJ whole genome shotgun (WGS) entry which is preliminary data.</text>
</comment>